<gene>
    <name evidence="1" type="ORF">N8T08_000866</name>
</gene>
<protein>
    <submittedName>
        <fullName evidence="1">Uncharacterized protein</fullName>
    </submittedName>
</protein>
<sequence length="1323" mass="146935">MAARAQKPVGSAAWISTEKENVTQLVDQEMEEVEYPVRHEMDWLNEHMSEIFSNNQFNFTEAFKTPGKLRGKTPRTARKRDANEPRLPLSEVFSSSHKRVENKFNASPAAHRSPTKAIPPPTLALSPTKTKTQNSAENASHPEYPDLSKNLNSFPKYNTDSGYHGMQDDDEEEEEENGDDDDMVLTLVQPDSQASTQPFEKEPTPANTQELRSSPARRTTGGSFHSAQENVRQRGETVEPSPKKNTDEPSPESPAKTQEPEQPTDISSPVQQKTSDPIKEPEPEPAPETTTEPETAHDEEQQKLDDVQDKEELEPEPEPEPELKPEDQAAQTTTKSSPVKAPVEDPVEPPSEPQHKENEEPENQNNDDKDEMALDDNLDDIGSPSDGSTPERPPIRKSSLSFASLPAREPLMKRSLGGTRLSRTSHTDTSKLSGIGSNYLGRQTGGHRMTQAADDNASLNDRMEVDENKETARDDDHDTDTRASELHTKSSTQRLHEKISMLGKLQPSRPTKSIPSAPSLAPTTQVSYPELPSTKLDTRPEENNQKSYEETPAPEPMAVDDDWIKPFSSPYKTNVPRTQAKGVAEKKPSPTVETEHNSQKDNSSISRIDSTNNGEKTRASAKQSSEESREKSSTPVYASPHRSFHKRNGSFSYNDSLRSTTPVGSPSRQQDGPISASKFRLQSIVRSAKGLFSNAGGVSAAAKVEASSPSEPPSVVPQPRERANTVAANEKQQRPTQPTSPRPEGRRTRSSTEQKRKQKEQEDRKREEEEEEERAERARQEKQEKQRAAQLKAAQEKAEKAAQEKAAAAAEQEARAAQNSTSITAPTPQRIPQMQRHTSREPETASQAPKQGPGRPAKPNRDTLQKPKPQPVSIRVGSALSRHIPMASSVTESSLPAPTPASATKQPGLKKKASNQSLHTASSNSSFKSTASTQSQRKAQLASERKKEQEEREARRKEEQRRELERRRAAQQQEEARRQEMRSRADNERRERLAAEDPKKAAQMQAIEKRRLENARRLERQASQQPNDMAPSTASQSTQPARPASRLGSIQPFGRSINPPQPNPAKPPKRGLDEEASHRPAATKTSTIHPSGETKRRRTEDEHNPVMRPTMAPPIRQSNIRKESNIRKDPTKPSIFGHGKPSLSHQTGSSIFKTAQPQRPAHPMDMAKYTTGKIPFAEPSNAQQAQQPAPHKTPGASSSQKAPAKPSPKYPSGENIHLPEIATDSEDEDSEAEMLPVPKWAQPKELESLLRQQEGMEVDSIFGPIAPFSLEDTFKADKKIKKFRERTSSANWAGTDALTQEEIRRDLAERQRLRLNGGWTFGN</sequence>
<evidence type="ECO:0000313" key="2">
    <source>
        <dbReference type="Proteomes" id="UP001177260"/>
    </source>
</evidence>
<keyword evidence="2" id="KW-1185">Reference proteome</keyword>
<dbReference type="EMBL" id="JAOPJF010000011">
    <property type="protein sequence ID" value="KAK1147525.1"/>
    <property type="molecule type" value="Genomic_DNA"/>
</dbReference>
<accession>A0ACC3BBB7</accession>
<dbReference type="Proteomes" id="UP001177260">
    <property type="component" value="Unassembled WGS sequence"/>
</dbReference>
<reference evidence="1 2" key="1">
    <citation type="journal article" date="2023" name="ACS Omega">
        <title>Identification of the Neoaspergillic Acid Biosynthesis Gene Cluster by Establishing an In Vitro CRISPR-Ribonucleoprotein Genetic System in Aspergillus melleus.</title>
        <authorList>
            <person name="Yuan B."/>
            <person name="Grau M.F."/>
            <person name="Murata R.M."/>
            <person name="Torok T."/>
            <person name="Venkateswaran K."/>
            <person name="Stajich J.E."/>
            <person name="Wang C.C.C."/>
        </authorList>
    </citation>
    <scope>NUCLEOTIDE SEQUENCE [LARGE SCALE GENOMIC DNA]</scope>
    <source>
        <strain evidence="1 2">IMV 1140</strain>
    </source>
</reference>
<organism evidence="1 2">
    <name type="scientific">Aspergillus melleus</name>
    <dbReference type="NCBI Taxonomy" id="138277"/>
    <lineage>
        <taxon>Eukaryota</taxon>
        <taxon>Fungi</taxon>
        <taxon>Dikarya</taxon>
        <taxon>Ascomycota</taxon>
        <taxon>Pezizomycotina</taxon>
        <taxon>Eurotiomycetes</taxon>
        <taxon>Eurotiomycetidae</taxon>
        <taxon>Eurotiales</taxon>
        <taxon>Aspergillaceae</taxon>
        <taxon>Aspergillus</taxon>
        <taxon>Aspergillus subgen. Circumdati</taxon>
    </lineage>
</organism>
<comment type="caution">
    <text evidence="1">The sequence shown here is derived from an EMBL/GenBank/DDBJ whole genome shotgun (WGS) entry which is preliminary data.</text>
</comment>
<evidence type="ECO:0000313" key="1">
    <source>
        <dbReference type="EMBL" id="KAK1147525.1"/>
    </source>
</evidence>
<proteinExistence type="predicted"/>
<name>A0ACC3BBB7_9EURO</name>